<protein>
    <recommendedName>
        <fullName evidence="8">Probable endonuclease 4</fullName>
        <ecNumber evidence="8">3.1.21.2</ecNumber>
    </recommendedName>
    <alternativeName>
        <fullName evidence="8">Endodeoxyribonuclease IV</fullName>
    </alternativeName>
    <alternativeName>
        <fullName evidence="8">Endonuclease IV</fullName>
    </alternativeName>
</protein>
<accession>A0ABX4FY83</accession>
<feature type="binding site" evidence="8">
    <location>
        <position position="216"/>
    </location>
    <ligand>
        <name>Zn(2+)</name>
        <dbReference type="ChEBI" id="CHEBI:29105"/>
        <label>2</label>
    </ligand>
</feature>
<feature type="binding site" evidence="8">
    <location>
        <position position="179"/>
    </location>
    <ligand>
        <name>Zn(2+)</name>
        <dbReference type="ChEBI" id="CHEBI:29105"/>
        <label>2</label>
    </ligand>
</feature>
<feature type="binding site" evidence="8">
    <location>
        <position position="109"/>
    </location>
    <ligand>
        <name>Zn(2+)</name>
        <dbReference type="ChEBI" id="CHEBI:29105"/>
        <label>1</label>
    </ligand>
</feature>
<evidence type="ECO:0000256" key="3">
    <source>
        <dbReference type="ARBA" id="ARBA00022759"/>
    </source>
</evidence>
<dbReference type="InterPro" id="IPR001719">
    <property type="entry name" value="AP_endonuc_2"/>
</dbReference>
<proteinExistence type="inferred from homology"/>
<evidence type="ECO:0000256" key="8">
    <source>
        <dbReference type="HAMAP-Rule" id="MF_00152"/>
    </source>
</evidence>
<dbReference type="Pfam" id="PF01261">
    <property type="entry name" value="AP_endonuc_2"/>
    <property type="match status" value="1"/>
</dbReference>
<keyword evidence="5 8" id="KW-0378">Hydrolase</keyword>
<keyword evidence="7 8" id="KW-0234">DNA repair</keyword>
<keyword evidence="8" id="KW-0540">Nuclease</keyword>
<evidence type="ECO:0000256" key="6">
    <source>
        <dbReference type="ARBA" id="ARBA00022833"/>
    </source>
</evidence>
<evidence type="ECO:0000256" key="4">
    <source>
        <dbReference type="ARBA" id="ARBA00022763"/>
    </source>
</evidence>
<dbReference type="EMBL" id="NOIF01000071">
    <property type="protein sequence ID" value="OZS43642.1"/>
    <property type="molecule type" value="Genomic_DNA"/>
</dbReference>
<evidence type="ECO:0000256" key="1">
    <source>
        <dbReference type="ARBA" id="ARBA00005340"/>
    </source>
</evidence>
<keyword evidence="11" id="KW-1185">Reference proteome</keyword>
<name>A0ABX4FY83_9GAMM</name>
<feature type="binding site" evidence="8">
    <location>
        <position position="261"/>
    </location>
    <ligand>
        <name>Zn(2+)</name>
        <dbReference type="ChEBI" id="CHEBI:29105"/>
        <label>2</label>
    </ligand>
</feature>
<feature type="binding site" evidence="8">
    <location>
        <position position="229"/>
    </location>
    <ligand>
        <name>Zn(2+)</name>
        <dbReference type="ChEBI" id="CHEBI:29105"/>
        <label>3</label>
    </ligand>
</feature>
<dbReference type="PROSITE" id="PS00731">
    <property type="entry name" value="AP_NUCLEASE_F2_3"/>
    <property type="match status" value="1"/>
</dbReference>
<sequence length="283" mass="31595">MKLIGAHVSAAGGVQNAPQNASALGANAFALFTKNQRQWVAKPLEQDVINKFKACCQFLGFGPEAILPHDSYLINLGAPEAEKLEKSRSAFIDEMQRCQQLGLTLLNFHPGSHLKKISERDCLALIAESINLAHAEVPDVVAVIENTAGQGSNLGWRFEHLAEIIEQVEDKSRVGVCIDTCHTFAAGYDLRTEEATEATFAEFDHVVGMRYLRAMHLNDSKGKLNSHLDRHHSLGEGEIGWDCFRFLMQDSRFDNMPLVLETINPDLWRQEIETLRSFIPAIR</sequence>
<dbReference type="InterPro" id="IPR018246">
    <property type="entry name" value="AP_endonuc_F2_Zn_BS"/>
</dbReference>
<dbReference type="Gene3D" id="3.20.20.150">
    <property type="entry name" value="Divalent-metal-dependent TIM barrel enzymes"/>
    <property type="match status" value="1"/>
</dbReference>
<dbReference type="PROSITE" id="PS51432">
    <property type="entry name" value="AP_NUCLEASE_F2_4"/>
    <property type="match status" value="1"/>
</dbReference>
<evidence type="ECO:0000256" key="2">
    <source>
        <dbReference type="ARBA" id="ARBA00022723"/>
    </source>
</evidence>
<dbReference type="EC" id="3.1.21.2" evidence="8"/>
<dbReference type="PANTHER" id="PTHR21445:SF0">
    <property type="entry name" value="APURINIC-APYRIMIDINIC ENDONUCLEASE"/>
    <property type="match status" value="1"/>
</dbReference>
<evidence type="ECO:0000259" key="9">
    <source>
        <dbReference type="Pfam" id="PF01261"/>
    </source>
</evidence>
<comment type="catalytic activity">
    <reaction evidence="8">
        <text>Endonucleolytic cleavage to 5'-phosphooligonucleotide end-products.</text>
        <dbReference type="EC" id="3.1.21.2"/>
    </reaction>
</comment>
<dbReference type="RefSeq" id="WP_094957283.1">
    <property type="nucleotide sequence ID" value="NZ_NOIF01000071.1"/>
</dbReference>
<feature type="domain" description="Xylose isomerase-like TIM barrel" evidence="9">
    <location>
        <begin position="19"/>
        <end position="277"/>
    </location>
</feature>
<dbReference type="InterPro" id="IPR013022">
    <property type="entry name" value="Xyl_isomerase-like_TIM-brl"/>
</dbReference>
<dbReference type="SUPFAM" id="SSF51658">
    <property type="entry name" value="Xylose isomerase-like"/>
    <property type="match status" value="1"/>
</dbReference>
<gene>
    <name evidence="8" type="primary">nfo</name>
    <name evidence="10" type="ORF">ASV53_12280</name>
</gene>
<keyword evidence="3 8" id="KW-0255">Endonuclease</keyword>
<dbReference type="Proteomes" id="UP000215999">
    <property type="component" value="Unassembled WGS sequence"/>
</dbReference>
<feature type="binding site" evidence="8">
    <location>
        <position position="231"/>
    </location>
    <ligand>
        <name>Zn(2+)</name>
        <dbReference type="ChEBI" id="CHEBI:29105"/>
        <label>3</label>
    </ligand>
</feature>
<comment type="caution">
    <text evidence="10">The sequence shown here is derived from an EMBL/GenBank/DDBJ whole genome shotgun (WGS) entry which is preliminary data.</text>
</comment>
<keyword evidence="2 8" id="KW-0479">Metal-binding</keyword>
<evidence type="ECO:0000313" key="11">
    <source>
        <dbReference type="Proteomes" id="UP000215999"/>
    </source>
</evidence>
<dbReference type="HAMAP" id="MF_00152">
    <property type="entry name" value="Nfo"/>
    <property type="match status" value="1"/>
</dbReference>
<evidence type="ECO:0000256" key="5">
    <source>
        <dbReference type="ARBA" id="ARBA00022801"/>
    </source>
</evidence>
<evidence type="ECO:0000313" key="10">
    <source>
        <dbReference type="EMBL" id="OZS43642.1"/>
    </source>
</evidence>
<keyword evidence="6 8" id="KW-0862">Zinc</keyword>
<dbReference type="InterPro" id="IPR036237">
    <property type="entry name" value="Xyl_isomerase-like_sf"/>
</dbReference>
<organism evidence="10 11">
    <name type="scientific">Photobacterium sanguinicancri</name>
    <dbReference type="NCBI Taxonomy" id="875932"/>
    <lineage>
        <taxon>Bacteria</taxon>
        <taxon>Pseudomonadati</taxon>
        <taxon>Pseudomonadota</taxon>
        <taxon>Gammaproteobacteria</taxon>
        <taxon>Vibrionales</taxon>
        <taxon>Vibrionaceae</taxon>
        <taxon>Photobacterium</taxon>
    </lineage>
</organism>
<comment type="similarity">
    <text evidence="1 8">Belongs to the AP endonuclease 2 family.</text>
</comment>
<feature type="binding site" evidence="8">
    <location>
        <position position="182"/>
    </location>
    <ligand>
        <name>Zn(2+)</name>
        <dbReference type="ChEBI" id="CHEBI:29105"/>
        <label>3</label>
    </ligand>
</feature>
<dbReference type="PANTHER" id="PTHR21445">
    <property type="entry name" value="ENDONUCLEASE IV ENDODEOXYRIBONUCLEASE IV"/>
    <property type="match status" value="1"/>
</dbReference>
<feature type="binding site" evidence="8">
    <location>
        <position position="145"/>
    </location>
    <ligand>
        <name>Zn(2+)</name>
        <dbReference type="ChEBI" id="CHEBI:29105"/>
        <label>1</label>
    </ligand>
</feature>
<feature type="binding site" evidence="8">
    <location>
        <position position="145"/>
    </location>
    <ligand>
        <name>Zn(2+)</name>
        <dbReference type="ChEBI" id="CHEBI:29105"/>
        <label>2</label>
    </ligand>
</feature>
<dbReference type="NCBIfam" id="TIGR00587">
    <property type="entry name" value="nfo"/>
    <property type="match status" value="1"/>
</dbReference>
<feature type="binding site" evidence="8">
    <location>
        <position position="69"/>
    </location>
    <ligand>
        <name>Zn(2+)</name>
        <dbReference type="ChEBI" id="CHEBI:29105"/>
        <label>1</label>
    </ligand>
</feature>
<dbReference type="PROSITE" id="PS00730">
    <property type="entry name" value="AP_NUCLEASE_F2_2"/>
    <property type="match status" value="1"/>
</dbReference>
<comment type="function">
    <text evidence="8">Endonuclease IV plays a role in DNA repair. It cleaves phosphodiester bonds at apurinic or apyrimidinic (AP) sites, generating a 3'-hydroxyl group and a 5'-terminal sugar phosphate.</text>
</comment>
<keyword evidence="4 8" id="KW-0227">DNA damage</keyword>
<evidence type="ECO:0000256" key="7">
    <source>
        <dbReference type="ARBA" id="ARBA00023204"/>
    </source>
</evidence>
<dbReference type="NCBIfam" id="NF002199">
    <property type="entry name" value="PRK01060.1-4"/>
    <property type="match status" value="1"/>
</dbReference>
<reference evidence="10 11" key="1">
    <citation type="journal article" date="2016" name="Antonie Van Leeuwenhoek">
        <title>Photobacterium sanguinicancri sp. nov. isolated from marine animals.</title>
        <authorList>
            <person name="Gomez-Gil B."/>
            <person name="Roque A."/>
            <person name="Rotllant G."/>
            <person name="Romalde J.L."/>
            <person name="Doce A."/>
            <person name="Eggermont M."/>
            <person name="Defoirdt T."/>
        </authorList>
    </citation>
    <scope>NUCLEOTIDE SEQUENCE [LARGE SCALE GENOMIC DNA]</scope>
    <source>
        <strain evidence="10 11">CAIM 1827</strain>
    </source>
</reference>
<dbReference type="CDD" id="cd00019">
    <property type="entry name" value="AP2Ec"/>
    <property type="match status" value="1"/>
</dbReference>
<dbReference type="SMART" id="SM00518">
    <property type="entry name" value="AP2Ec"/>
    <property type="match status" value="1"/>
</dbReference>
<comment type="cofactor">
    <cofactor evidence="8">
        <name>Zn(2+)</name>
        <dbReference type="ChEBI" id="CHEBI:29105"/>
    </cofactor>
    <text evidence="8">Binds 3 Zn(2+) ions.</text>
</comment>
<dbReference type="PROSITE" id="PS00729">
    <property type="entry name" value="AP_NUCLEASE_F2_1"/>
    <property type="match status" value="1"/>
</dbReference>